<reference evidence="3 4" key="1">
    <citation type="submission" date="2020-08" db="EMBL/GenBank/DDBJ databases">
        <title>Genomic Encyclopedia of Type Strains, Phase IV (KMG-IV): sequencing the most valuable type-strain genomes for metagenomic binning, comparative biology and taxonomic classification.</title>
        <authorList>
            <person name="Goeker M."/>
        </authorList>
    </citation>
    <scope>NUCLEOTIDE SEQUENCE [LARGE SCALE GENOMIC DNA]</scope>
    <source>
        <strain evidence="3 4">DSM 105137</strain>
    </source>
</reference>
<dbReference type="InterPro" id="IPR045659">
    <property type="entry name" value="LptD_2"/>
</dbReference>
<keyword evidence="4" id="KW-1185">Reference proteome</keyword>
<feature type="domain" description="LPS-assembly protein LptD central" evidence="2">
    <location>
        <begin position="210"/>
        <end position="710"/>
    </location>
</feature>
<evidence type="ECO:0000256" key="1">
    <source>
        <dbReference type="SAM" id="SignalP"/>
    </source>
</evidence>
<dbReference type="PANTHER" id="PTHR30189:SF1">
    <property type="entry name" value="LPS-ASSEMBLY PROTEIN LPTD"/>
    <property type="match status" value="1"/>
</dbReference>
<comment type="caution">
    <text evidence="3">The sequence shown here is derived from an EMBL/GenBank/DDBJ whole genome shotgun (WGS) entry which is preliminary data.</text>
</comment>
<dbReference type="Proteomes" id="UP000576209">
    <property type="component" value="Unassembled WGS sequence"/>
</dbReference>
<dbReference type="RefSeq" id="WP_183493906.1">
    <property type="nucleotide sequence ID" value="NZ_JACIFF010000001.1"/>
</dbReference>
<protein>
    <recommendedName>
        <fullName evidence="2">LPS-assembly protein LptD central domain-containing protein</fullName>
    </recommendedName>
</protein>
<dbReference type="GO" id="GO:0009279">
    <property type="term" value="C:cell outer membrane"/>
    <property type="evidence" value="ECO:0007669"/>
    <property type="project" value="TreeGrafter"/>
</dbReference>
<proteinExistence type="predicted"/>
<sequence length="915" mass="102718">MTNFFSHLRTAALLTCLLLLTSWAGAQVDSIPAKAGFAGTTANYAISEDSLVAPVEYSSRDSMDVDLVNQRIHLYGDARVNYQEVTLEANHIVLDYGQNIVNAEPWPDSSGTKVGDPRFSDGGQEFTAKGLTYNFKSRKGIVTETVTTQDDVFVRGGKSKFVSGGIETNDSSRSDVIYTEGAIFTSCSLDHPHFGIRTQRAKVVPNKLAIIGPSNLEIMGVPTPFWLPFGFLPLKSGRSSGLLFPSDYQYSPQWGFGFQGVGWFFPLGEHVNLTATSDIYLNGTFTINTATSYRRRYKYSGSANFSYRRLVDETAISEGLQPNVNQGITLGWSHRQDQRAHPTFNFGGSINFQTNLADQRYLNTYEAASTNIIRSAMNITKSFPKLKSTLTAGLNHSQNNQTGAITVSFPDARFQTQTIYPFRKLPGSQRAWYKKLSFRYNSQLKTEFSGQDTTFFTQQTFDEARYGFRHDVTTSLSLNALRYFNVSPNASYSEVYYGKTLEYFLDPSTIVTAPGIDENGNPVVDTTSFASIKSRLNPGLASFRSYSAGVSVSTQLFGTIRMGGRGLFGLKGLRHVIKPSVTVGYSPDYRNATDFISGTPYFIRQTLIDPVRGNPDLFVTPFDNQIFGAPNSSEERFGVSYSIANLFEAKVYNRKDSTDNIIKLFQNIGVSGNYDLTADTLKWSAINVSGSTQFFKGLTQVSLRANFDPYISEFNTRTGAVRRINTTTLSERGVPVQLNTFNGTISTNLTVAKIRELFQGEEEEYVTDVVEERRRRREEENTLFEETDILSLFEKFSIRHTLNYRLDREVSTTPGARDTLRFNTNANSIELRGALQLTENWSVNIGQIGYDFTSKSITYPYLSFARDLHCWEMRFSWAPQRNTYQFSIAVKPGTFDFLEVPINQNRYDGRQQFGY</sequence>
<organism evidence="3 4">
    <name type="scientific">Neolewinella aquimaris</name>
    <dbReference type="NCBI Taxonomy" id="1835722"/>
    <lineage>
        <taxon>Bacteria</taxon>
        <taxon>Pseudomonadati</taxon>
        <taxon>Bacteroidota</taxon>
        <taxon>Saprospiria</taxon>
        <taxon>Saprospirales</taxon>
        <taxon>Lewinellaceae</taxon>
        <taxon>Neolewinella</taxon>
    </lineage>
</organism>
<keyword evidence="1" id="KW-0732">Signal</keyword>
<dbReference type="InterPro" id="IPR050218">
    <property type="entry name" value="LptD"/>
</dbReference>
<evidence type="ECO:0000259" key="2">
    <source>
        <dbReference type="Pfam" id="PF19838"/>
    </source>
</evidence>
<evidence type="ECO:0000313" key="3">
    <source>
        <dbReference type="EMBL" id="MBB4077659.1"/>
    </source>
</evidence>
<feature type="chain" id="PRO_5032286251" description="LPS-assembly protein LptD central domain-containing protein" evidence="1">
    <location>
        <begin position="27"/>
        <end position="915"/>
    </location>
</feature>
<dbReference type="EMBL" id="JACIFF010000001">
    <property type="protein sequence ID" value="MBB4077659.1"/>
    <property type="molecule type" value="Genomic_DNA"/>
</dbReference>
<gene>
    <name evidence="3" type="ORF">GGR28_000260</name>
</gene>
<dbReference type="AlphaFoldDB" id="A0A840E784"/>
<evidence type="ECO:0000313" key="4">
    <source>
        <dbReference type="Proteomes" id="UP000576209"/>
    </source>
</evidence>
<dbReference type="GO" id="GO:1990351">
    <property type="term" value="C:transporter complex"/>
    <property type="evidence" value="ECO:0007669"/>
    <property type="project" value="TreeGrafter"/>
</dbReference>
<feature type="signal peptide" evidence="1">
    <location>
        <begin position="1"/>
        <end position="26"/>
    </location>
</feature>
<accession>A0A840E784</accession>
<dbReference type="Pfam" id="PF19838">
    <property type="entry name" value="LptD_2"/>
    <property type="match status" value="1"/>
</dbReference>
<dbReference type="PANTHER" id="PTHR30189">
    <property type="entry name" value="LPS-ASSEMBLY PROTEIN"/>
    <property type="match status" value="1"/>
</dbReference>
<name>A0A840E784_9BACT</name>